<sequence>MKIKEQDISDFQLNDEFINQSKINYYRVFSLMTFHVFLIEIDKEETLEKIWKKLNSKIAFYMQDKFESNFEKWNLYLFFIINEDCSVPIKYEIENNPFSSRKIVIENNNKKDSHEDIISTHIFDLDIELNIKEQIKLDEFKQGSKIFNLIKEPEIELSRDGRSKDESITVIYEKLLKIYSDEV</sequence>
<accession>A0ABW5ZYU2</accession>
<dbReference type="InterPro" id="IPR046905">
    <property type="entry name" value="ABC-3C_MC1"/>
</dbReference>
<reference evidence="2" key="1">
    <citation type="journal article" date="2019" name="Int. J. Syst. Evol. Microbiol.">
        <title>The Global Catalogue of Microorganisms (GCM) 10K type strain sequencing project: providing services to taxonomists for standard genome sequencing and annotation.</title>
        <authorList>
            <consortium name="The Broad Institute Genomics Platform"/>
            <consortium name="The Broad Institute Genome Sequencing Center for Infectious Disease"/>
            <person name="Wu L."/>
            <person name="Ma J."/>
        </authorList>
    </citation>
    <scope>NUCLEOTIDE SEQUENCE [LARGE SCALE GENOMIC DNA]</scope>
    <source>
        <strain evidence="2">KCTC 32514</strain>
    </source>
</reference>
<evidence type="ECO:0000313" key="2">
    <source>
        <dbReference type="Proteomes" id="UP001597548"/>
    </source>
</evidence>
<dbReference type="Proteomes" id="UP001597548">
    <property type="component" value="Unassembled WGS sequence"/>
</dbReference>
<gene>
    <name evidence="1" type="ORF">ACFS29_14530</name>
</gene>
<proteinExistence type="predicted"/>
<name>A0ABW5ZYU2_9FLAO</name>
<protein>
    <submittedName>
        <fullName evidence="1">ABC-three component system middle component 1</fullName>
    </submittedName>
</protein>
<dbReference type="EMBL" id="JBHUOS010000010">
    <property type="protein sequence ID" value="MFD2916868.1"/>
    <property type="molecule type" value="Genomic_DNA"/>
</dbReference>
<organism evidence="1 2">
    <name type="scientific">Psychroserpens luteus</name>
    <dbReference type="NCBI Taxonomy" id="1434066"/>
    <lineage>
        <taxon>Bacteria</taxon>
        <taxon>Pseudomonadati</taxon>
        <taxon>Bacteroidota</taxon>
        <taxon>Flavobacteriia</taxon>
        <taxon>Flavobacteriales</taxon>
        <taxon>Flavobacteriaceae</taxon>
        <taxon>Psychroserpens</taxon>
    </lineage>
</organism>
<keyword evidence="2" id="KW-1185">Reference proteome</keyword>
<comment type="caution">
    <text evidence="1">The sequence shown here is derived from an EMBL/GenBank/DDBJ whole genome shotgun (WGS) entry which is preliminary data.</text>
</comment>
<evidence type="ECO:0000313" key="1">
    <source>
        <dbReference type="EMBL" id="MFD2916868.1"/>
    </source>
</evidence>
<dbReference type="Pfam" id="PF20289">
    <property type="entry name" value="MComp1"/>
    <property type="match status" value="1"/>
</dbReference>
<dbReference type="RefSeq" id="WP_194506275.1">
    <property type="nucleotide sequence ID" value="NZ_JADILU010000001.1"/>
</dbReference>